<dbReference type="InterPro" id="IPR003604">
    <property type="entry name" value="Matrin/U1-like-C_Znf_C2H2"/>
</dbReference>
<evidence type="ECO:0000256" key="4">
    <source>
        <dbReference type="ARBA" id="ARBA00022833"/>
    </source>
</evidence>
<evidence type="ECO:0000259" key="7">
    <source>
        <dbReference type="PROSITE" id="PS50171"/>
    </source>
</evidence>
<dbReference type="EMBL" id="JAPDFW010000072">
    <property type="protein sequence ID" value="KAJ5073748.1"/>
    <property type="molecule type" value="Genomic_DNA"/>
</dbReference>
<protein>
    <submittedName>
        <fullName evidence="8">Ww domain binding protein</fullName>
    </submittedName>
</protein>
<dbReference type="InterPro" id="IPR040023">
    <property type="entry name" value="WBP4"/>
</dbReference>
<dbReference type="PROSITE" id="PS50171">
    <property type="entry name" value="ZF_MATRIN"/>
    <property type="match status" value="1"/>
</dbReference>
<accession>A0A9Q0LLS7</accession>
<evidence type="ECO:0000256" key="1">
    <source>
        <dbReference type="ARBA" id="ARBA00004123"/>
    </source>
</evidence>
<dbReference type="GO" id="GO:0003723">
    <property type="term" value="F:RNA binding"/>
    <property type="evidence" value="ECO:0007669"/>
    <property type="project" value="TreeGrafter"/>
</dbReference>
<dbReference type="SUPFAM" id="SSF57667">
    <property type="entry name" value="beta-beta-alpha zinc fingers"/>
    <property type="match status" value="1"/>
</dbReference>
<evidence type="ECO:0000256" key="6">
    <source>
        <dbReference type="SAM" id="MobiDB-lite"/>
    </source>
</evidence>
<evidence type="ECO:0000313" key="9">
    <source>
        <dbReference type="Proteomes" id="UP001149090"/>
    </source>
</evidence>
<keyword evidence="3" id="KW-0863">Zinc-finger</keyword>
<dbReference type="GO" id="GO:0071011">
    <property type="term" value="C:precatalytic spliceosome"/>
    <property type="evidence" value="ECO:0007669"/>
    <property type="project" value="TreeGrafter"/>
</dbReference>
<reference evidence="8" key="1">
    <citation type="submission" date="2022-10" db="EMBL/GenBank/DDBJ databases">
        <title>Novel sulphate-reducing endosymbionts in the free-living metamonad Anaeramoeba.</title>
        <authorList>
            <person name="Jerlstrom-Hultqvist J."/>
            <person name="Cepicka I."/>
            <person name="Gallot-Lavallee L."/>
            <person name="Salas-Leiva D."/>
            <person name="Curtis B.A."/>
            <person name="Zahonova K."/>
            <person name="Pipaliya S."/>
            <person name="Dacks J."/>
            <person name="Roger A.J."/>
        </authorList>
    </citation>
    <scope>NUCLEOTIDE SEQUENCE</scope>
    <source>
        <strain evidence="8">BMAN</strain>
    </source>
</reference>
<dbReference type="Pfam" id="PF06220">
    <property type="entry name" value="zf-U1"/>
    <property type="match status" value="1"/>
</dbReference>
<feature type="compositionally biased region" description="Basic and acidic residues" evidence="6">
    <location>
        <begin position="278"/>
        <end position="304"/>
    </location>
</feature>
<feature type="compositionally biased region" description="Basic and acidic residues" evidence="6">
    <location>
        <begin position="146"/>
        <end position="159"/>
    </location>
</feature>
<comment type="caution">
    <text evidence="8">The sequence shown here is derived from an EMBL/GenBank/DDBJ whole genome shotgun (WGS) entry which is preliminary data.</text>
</comment>
<evidence type="ECO:0000256" key="5">
    <source>
        <dbReference type="ARBA" id="ARBA00023242"/>
    </source>
</evidence>
<gene>
    <name evidence="8" type="ORF">M0811_08312</name>
</gene>
<dbReference type="InterPro" id="IPR000690">
    <property type="entry name" value="Matrin/U1-C_Znf_C2H2"/>
</dbReference>
<feature type="region of interest" description="Disordered" evidence="6">
    <location>
        <begin position="230"/>
        <end position="309"/>
    </location>
</feature>
<sequence length="323" mass="38263">MLTLESEHGRYYCRFCNTWVAPNKISIQNHLNGSRHKYNYNKYLQEVEKQEIIKEKKEKQITQELIYIDKVAEAQFKLDQQGKVFEASPHIGVTPDFTKIEINKTPEHVNTNYNPLMNNARMRRINNPYLLQKHLNSNKPKNKKERTKENKEKAAGKKEEEEEKDPYLIEYEMMKSYLKQNQNLYYDPQNPYGQWTTSKFIQVDEQPQNDVSNEPQTDGKGTELIENLNTNSKKHKENNSQNEQIEKKQIYHKKRTQNSDILIDDSLKIPKTKQQFSKKSESKSKSKSKSEPKSKSKSNNENKKLKITFKKRKVKNISFLKKK</sequence>
<dbReference type="OrthoDB" id="191651at2759"/>
<dbReference type="GO" id="GO:0008270">
    <property type="term" value="F:zinc ion binding"/>
    <property type="evidence" value="ECO:0007669"/>
    <property type="project" value="UniProtKB-KW"/>
</dbReference>
<dbReference type="Proteomes" id="UP001149090">
    <property type="component" value="Unassembled WGS sequence"/>
</dbReference>
<evidence type="ECO:0000256" key="2">
    <source>
        <dbReference type="ARBA" id="ARBA00022723"/>
    </source>
</evidence>
<comment type="subcellular location">
    <subcellularLocation>
        <location evidence="1">Nucleus</location>
    </subcellularLocation>
</comment>
<proteinExistence type="predicted"/>
<dbReference type="PANTHER" id="PTHR13173">
    <property type="entry name" value="WW DOMAIN BINDING PROTEIN 4"/>
    <property type="match status" value="1"/>
</dbReference>
<evidence type="ECO:0000256" key="3">
    <source>
        <dbReference type="ARBA" id="ARBA00022771"/>
    </source>
</evidence>
<dbReference type="InterPro" id="IPR013085">
    <property type="entry name" value="U1-CZ_Znf_C2H2"/>
</dbReference>
<keyword evidence="9" id="KW-1185">Reference proteome</keyword>
<keyword evidence="5" id="KW-0539">Nucleus</keyword>
<evidence type="ECO:0000313" key="8">
    <source>
        <dbReference type="EMBL" id="KAJ5073748.1"/>
    </source>
</evidence>
<keyword evidence="4" id="KW-0862">Zinc</keyword>
<keyword evidence="2" id="KW-0479">Metal-binding</keyword>
<feature type="region of interest" description="Disordered" evidence="6">
    <location>
        <begin position="134"/>
        <end position="163"/>
    </location>
</feature>
<dbReference type="AlphaFoldDB" id="A0A9Q0LLS7"/>
<dbReference type="GO" id="GO:0000398">
    <property type="term" value="P:mRNA splicing, via spliceosome"/>
    <property type="evidence" value="ECO:0007669"/>
    <property type="project" value="InterPro"/>
</dbReference>
<dbReference type="PANTHER" id="PTHR13173:SF10">
    <property type="entry name" value="WW DOMAIN-BINDING PROTEIN 4"/>
    <property type="match status" value="1"/>
</dbReference>
<dbReference type="Gene3D" id="3.30.160.60">
    <property type="entry name" value="Classic Zinc Finger"/>
    <property type="match status" value="1"/>
</dbReference>
<feature type="domain" description="Matrin-type" evidence="7">
    <location>
        <begin position="11"/>
        <end position="42"/>
    </location>
</feature>
<dbReference type="InterPro" id="IPR036236">
    <property type="entry name" value="Znf_C2H2_sf"/>
</dbReference>
<name>A0A9Q0LLS7_ANAIG</name>
<organism evidence="8 9">
    <name type="scientific">Anaeramoeba ignava</name>
    <name type="common">Anaerobic marine amoeba</name>
    <dbReference type="NCBI Taxonomy" id="1746090"/>
    <lineage>
        <taxon>Eukaryota</taxon>
        <taxon>Metamonada</taxon>
        <taxon>Anaeramoebidae</taxon>
        <taxon>Anaeramoeba</taxon>
    </lineage>
</organism>
<dbReference type="SMART" id="SM00451">
    <property type="entry name" value="ZnF_U1"/>
    <property type="match status" value="1"/>
</dbReference>